<name>A0ACC2WP24_9TREE</name>
<evidence type="ECO:0000313" key="2">
    <source>
        <dbReference type="Proteomes" id="UP001241377"/>
    </source>
</evidence>
<proteinExistence type="predicted"/>
<reference evidence="1" key="1">
    <citation type="submission" date="2023-04" db="EMBL/GenBank/DDBJ databases">
        <title>Draft Genome sequencing of Naganishia species isolated from polar environments using Oxford Nanopore Technology.</title>
        <authorList>
            <person name="Leo P."/>
            <person name="Venkateswaran K."/>
        </authorList>
    </citation>
    <scope>NUCLEOTIDE SEQUENCE</scope>
    <source>
        <strain evidence="1">MNA-CCFEE 5261</strain>
    </source>
</reference>
<protein>
    <submittedName>
        <fullName evidence="1">Uncharacterized protein</fullName>
    </submittedName>
</protein>
<comment type="caution">
    <text evidence="1">The sequence shown here is derived from an EMBL/GenBank/DDBJ whole genome shotgun (WGS) entry which is preliminary data.</text>
</comment>
<keyword evidence="2" id="KW-1185">Reference proteome</keyword>
<organism evidence="1 2">
    <name type="scientific">Naganishia cerealis</name>
    <dbReference type="NCBI Taxonomy" id="610337"/>
    <lineage>
        <taxon>Eukaryota</taxon>
        <taxon>Fungi</taxon>
        <taxon>Dikarya</taxon>
        <taxon>Basidiomycota</taxon>
        <taxon>Agaricomycotina</taxon>
        <taxon>Tremellomycetes</taxon>
        <taxon>Filobasidiales</taxon>
        <taxon>Filobasidiaceae</taxon>
        <taxon>Naganishia</taxon>
    </lineage>
</organism>
<dbReference type="Proteomes" id="UP001241377">
    <property type="component" value="Unassembled WGS sequence"/>
</dbReference>
<gene>
    <name evidence="1" type="ORF">QFC19_000296</name>
</gene>
<evidence type="ECO:0000313" key="1">
    <source>
        <dbReference type="EMBL" id="KAJ9113377.1"/>
    </source>
</evidence>
<sequence>MITSKLVATISVICLGSFQFGYHMAELNLPESILSCEVSKPGRIPYEESWFGSRGFSRCIPLTTLQVGMVTSIFGIGGLVGSLYIGSVSDKYGRKRASLVHCLLYLIGSTMNGTANGYWTIVLGRFIAGLGAGAALVITSIFINEIAPTNYKGAMGAMNQASVNLGILFTQVLALAWCDNNQWRKLLLMGSVVGLVDFVAVLLIIDESPMWLANNGHTNEAFTIIHKLRGGDYTLARNEVKSWRLPGANGDEDEAVPLTELENSVQSLTQVPLKNYLTSREYNNSKVVGTGILVLQQFCGINSIIFYGVSVLVSIFPNYAIMINCLISVVNVVVTFIAAPLVDRLGRKPLLLTSVSAMAVLTVLMGFGIIGTNSVLSIVGTFAYITFFALGLGPIPFLIVSEVTQPTAKALAQSWGMTMNWLATFVVGFLFPLLKSSWIGGGVYFIFTFMCVVAFLFVKKYVPETKGTSSYDEVWKGRQM</sequence>
<dbReference type="EMBL" id="JASBWR010000002">
    <property type="protein sequence ID" value="KAJ9113377.1"/>
    <property type="molecule type" value="Genomic_DNA"/>
</dbReference>
<accession>A0ACC2WP24</accession>